<evidence type="ECO:0000313" key="2">
    <source>
        <dbReference type="RefSeq" id="WP_084545326.1"/>
    </source>
</evidence>
<proteinExistence type="predicted"/>
<protein>
    <submittedName>
        <fullName evidence="2">HAD domain-containing protein</fullName>
    </submittedName>
</protein>
<reference evidence="2" key="2">
    <citation type="submission" date="2025-08" db="UniProtKB">
        <authorList>
            <consortium name="RefSeq"/>
        </authorList>
    </citation>
    <scope>IDENTIFICATION</scope>
</reference>
<dbReference type="RefSeq" id="WP_084545326.1">
    <property type="nucleotide sequence ID" value="NZ_KI519499.1"/>
</dbReference>
<organism evidence="1 2">
    <name type="scientific">Derxia gummosa DSM 723</name>
    <dbReference type="NCBI Taxonomy" id="1121388"/>
    <lineage>
        <taxon>Bacteria</taxon>
        <taxon>Pseudomonadati</taxon>
        <taxon>Pseudomonadota</taxon>
        <taxon>Betaproteobacteria</taxon>
        <taxon>Burkholderiales</taxon>
        <taxon>Alcaligenaceae</taxon>
        <taxon>Derxia</taxon>
    </lineage>
</organism>
<dbReference type="Pfam" id="PF18143">
    <property type="entry name" value="HAD_SAK_2"/>
    <property type="match status" value="1"/>
</dbReference>
<dbReference type="AlphaFoldDB" id="A0A8B6XBL9"/>
<evidence type="ECO:0000313" key="1">
    <source>
        <dbReference type="Proteomes" id="UP000675920"/>
    </source>
</evidence>
<accession>A0A8B6XBL9</accession>
<sequence length="176" mass="19651">MKNENPIAGIGKPAVVLYLDFDGVLHPEDVWHKPGVGAYVRTPAGHSLFEHAELLETLLEPYPTVGIVLSTSWVVTLGYARARSYLPPRLKERVVGATYHSTMNPLEFRNLPRGEQVLGDVTRRRPKKWLAVDDTDDGWPSHFRENVVITDPVDGLSHQQCHSALRARLALAMAPK</sequence>
<keyword evidence="1" id="KW-1185">Reference proteome</keyword>
<dbReference type="Proteomes" id="UP000675920">
    <property type="component" value="Unplaced"/>
</dbReference>
<reference evidence="2" key="1">
    <citation type="journal article" date="2016" name="Nucleic Acids Res.">
        <title>RNA damage in biological conflicts and the diversity of responding RNA repair systems.</title>
        <authorList>
            <person name="Burroughs A.M."/>
            <person name="Aravind L."/>
        </authorList>
    </citation>
    <scope>NUCLEOTIDE SEQUENCE</scope>
</reference>
<name>A0A8B6XBL9_9BURK</name>